<keyword evidence="4" id="KW-1185">Reference proteome</keyword>
<keyword evidence="3" id="KW-0378">Hydrolase</keyword>
<proteinExistence type="predicted"/>
<dbReference type="PANTHER" id="PTHR39430">
    <property type="entry name" value="MEMBRANE-ASSOCIATED PROTEASE-RELATED"/>
    <property type="match status" value="1"/>
</dbReference>
<dbReference type="RefSeq" id="WP_377552308.1">
    <property type="nucleotide sequence ID" value="NZ_JBHSBN010000034.1"/>
</dbReference>
<keyword evidence="1" id="KW-0812">Transmembrane</keyword>
<protein>
    <submittedName>
        <fullName evidence="3">CPBP family intramembrane glutamic endopeptidase</fullName>
        <ecNumber evidence="3">3.4.-.-</ecNumber>
    </submittedName>
</protein>
<dbReference type="Pfam" id="PF02517">
    <property type="entry name" value="Rce1-like"/>
    <property type="match status" value="1"/>
</dbReference>
<keyword evidence="1" id="KW-0472">Membrane</keyword>
<dbReference type="InterPro" id="IPR003675">
    <property type="entry name" value="Rce1/LyrA-like_dom"/>
</dbReference>
<dbReference type="PANTHER" id="PTHR39430:SF1">
    <property type="entry name" value="PROTEASE"/>
    <property type="match status" value="1"/>
</dbReference>
<feature type="transmembrane region" description="Helical" evidence="1">
    <location>
        <begin position="235"/>
        <end position="254"/>
    </location>
</feature>
<sequence length="278" mass="28925">MRLLKQLVVVAVVAGVGSLLANAVQPNWFFTLLFGFATAVLALLAYRWVVRRTEHREPAELSWQGAGAPLGRGALIGAGMFVAVISVIAVFGGYRMTGWGSVPGALALLGFMAAAAVTEELLFRGILFRIIEPRLGTWTTLVLTSLVFGLAHLANPHATLLSVLAIGVEAGGMLAAGYAATRTLWLPIGLHFAWNFVEGGIFGAGVSGKSGTQGLVHAVTSGPTAISGGEFGPEASLVTVLVGLAITAVFMRLARKRGNVLPRRGRTAPADATATLAR</sequence>
<feature type="transmembrane region" description="Helical" evidence="1">
    <location>
        <begin position="104"/>
        <end position="123"/>
    </location>
</feature>
<accession>A0ABV8KVX6</accession>
<feature type="transmembrane region" description="Helical" evidence="1">
    <location>
        <begin position="30"/>
        <end position="49"/>
    </location>
</feature>
<feature type="transmembrane region" description="Helical" evidence="1">
    <location>
        <begin position="188"/>
        <end position="206"/>
    </location>
</feature>
<organism evidence="3 4">
    <name type="scientific">Micromonospora zhanjiangensis</name>
    <dbReference type="NCBI Taxonomy" id="1522057"/>
    <lineage>
        <taxon>Bacteria</taxon>
        <taxon>Bacillati</taxon>
        <taxon>Actinomycetota</taxon>
        <taxon>Actinomycetes</taxon>
        <taxon>Micromonosporales</taxon>
        <taxon>Micromonosporaceae</taxon>
        <taxon>Micromonospora</taxon>
    </lineage>
</organism>
<feature type="transmembrane region" description="Helical" evidence="1">
    <location>
        <begin position="70"/>
        <end position="92"/>
    </location>
</feature>
<name>A0ABV8KVX6_9ACTN</name>
<feature type="transmembrane region" description="Helical" evidence="1">
    <location>
        <begin position="160"/>
        <end position="181"/>
    </location>
</feature>
<dbReference type="GO" id="GO:0016787">
    <property type="term" value="F:hydrolase activity"/>
    <property type="evidence" value="ECO:0007669"/>
    <property type="project" value="UniProtKB-KW"/>
</dbReference>
<keyword evidence="1" id="KW-1133">Transmembrane helix</keyword>
<evidence type="ECO:0000313" key="3">
    <source>
        <dbReference type="EMBL" id="MFC4110143.1"/>
    </source>
</evidence>
<dbReference type="Proteomes" id="UP001595868">
    <property type="component" value="Unassembled WGS sequence"/>
</dbReference>
<evidence type="ECO:0000256" key="1">
    <source>
        <dbReference type="SAM" id="Phobius"/>
    </source>
</evidence>
<feature type="transmembrane region" description="Helical" evidence="1">
    <location>
        <begin position="135"/>
        <end position="154"/>
    </location>
</feature>
<dbReference type="EMBL" id="JBHSBN010000034">
    <property type="protein sequence ID" value="MFC4110143.1"/>
    <property type="molecule type" value="Genomic_DNA"/>
</dbReference>
<evidence type="ECO:0000259" key="2">
    <source>
        <dbReference type="Pfam" id="PF02517"/>
    </source>
</evidence>
<feature type="domain" description="CAAX prenyl protease 2/Lysostaphin resistance protein A-like" evidence="2">
    <location>
        <begin position="105"/>
        <end position="197"/>
    </location>
</feature>
<dbReference type="EC" id="3.4.-.-" evidence="3"/>
<gene>
    <name evidence="3" type="ORF">ACFOX0_30005</name>
</gene>
<reference evidence="4" key="1">
    <citation type="journal article" date="2019" name="Int. J. Syst. Evol. Microbiol.">
        <title>The Global Catalogue of Microorganisms (GCM) 10K type strain sequencing project: providing services to taxonomists for standard genome sequencing and annotation.</title>
        <authorList>
            <consortium name="The Broad Institute Genomics Platform"/>
            <consortium name="The Broad Institute Genome Sequencing Center for Infectious Disease"/>
            <person name="Wu L."/>
            <person name="Ma J."/>
        </authorList>
    </citation>
    <scope>NUCLEOTIDE SEQUENCE [LARGE SCALE GENOMIC DNA]</scope>
    <source>
        <strain evidence="4">2902at01</strain>
    </source>
</reference>
<evidence type="ECO:0000313" key="4">
    <source>
        <dbReference type="Proteomes" id="UP001595868"/>
    </source>
</evidence>
<comment type="caution">
    <text evidence="3">The sequence shown here is derived from an EMBL/GenBank/DDBJ whole genome shotgun (WGS) entry which is preliminary data.</text>
</comment>
<feature type="transmembrane region" description="Helical" evidence="1">
    <location>
        <begin position="7"/>
        <end position="24"/>
    </location>
</feature>